<dbReference type="RefSeq" id="XP_038806530.1">
    <property type="nucleotide sequence ID" value="XM_038957057.1"/>
</dbReference>
<evidence type="ECO:0000313" key="2">
    <source>
        <dbReference type="EMBL" id="KAF7919116.1"/>
    </source>
</evidence>
<accession>A0ABQ7IBD6</accession>
<protein>
    <recommendedName>
        <fullName evidence="1">Heterokaryon incompatibility domain-containing protein</fullName>
    </recommendedName>
</protein>
<dbReference type="Proteomes" id="UP000783213">
    <property type="component" value="Unassembled WGS sequence"/>
</dbReference>
<dbReference type="PANTHER" id="PTHR24148">
    <property type="entry name" value="ANKYRIN REPEAT DOMAIN-CONTAINING PROTEIN 39 HOMOLOG-RELATED"/>
    <property type="match status" value="1"/>
</dbReference>
<evidence type="ECO:0000313" key="3">
    <source>
        <dbReference type="Proteomes" id="UP000783213"/>
    </source>
</evidence>
<comment type="caution">
    <text evidence="2">The sequence shown here is derived from an EMBL/GenBank/DDBJ whole genome shotgun (WGS) entry which is preliminary data.</text>
</comment>
<name>A0ABQ7IBD6_9HELO</name>
<proteinExistence type="predicted"/>
<dbReference type="GeneID" id="62236207"/>
<reference evidence="2 3" key="1">
    <citation type="journal article" date="2020" name="Genome Biol. Evol.">
        <title>Comparative genomics of Sclerotiniaceae.</title>
        <authorList>
            <person name="Valero Jimenez C.A."/>
            <person name="Steentjes M."/>
            <person name="Scholten O.E."/>
            <person name="Van Kan J.A.L."/>
        </authorList>
    </citation>
    <scope>NUCLEOTIDE SEQUENCE [LARGE SCALE GENOMIC DNA]</scope>
    <source>
        <strain evidence="2 3">B1</strain>
    </source>
</reference>
<evidence type="ECO:0000259" key="1">
    <source>
        <dbReference type="Pfam" id="PF06985"/>
    </source>
</evidence>
<dbReference type="EMBL" id="RCSX01000028">
    <property type="protein sequence ID" value="KAF7919116.1"/>
    <property type="molecule type" value="Genomic_DNA"/>
</dbReference>
<sequence>MEDIQQYHYTPLLEPDAFRVIVIHPALSIESSLSCSLIHSTLFHYDQSLIDHYIALSYVWGDANNRKIILVDQKPLLITASLASALRYLRDKKTDIAVWADGICINQFDIEEKNKQVSLMSLIYEVARHTVIFLGETTSETDEIFKLLDSPMSSMTKQTKPGFLSNVRKSNTTDQTFNLHSGGYIKSKIDDLIRQVIDMPWFRRIWILQELILSGDPWVQVGFHRLRWQDFTRLILDSKHNSALVKSPNYNVLNDMHMLREISAAETLDSFGPCDYLLKILHSRRGHGVFNPRDMLYGHLALFANRTKSDNLEIEKLVEIDYQKSIADVYTDLTLYILNRQCDFKFLSHVEDVEFEEKKFNLPTWVPDWTSKGIFRDGEWHSWRTKSRSRIHDISDIHVVLGEKAVLGCIGTRVGSVEMIKNDIPKRKDVFALCHEIKNFPGGESSRHHPVDTYKGILELVCRYFCAWFNTSETSPYNLISEDMAKILEDAYSSATESFLQRMELVSKIADPADLEPLRDYSGMLEVEGHPTTLWMYVLMGMTDVNGNFLAGKKLAALGNGKIALVSVRAEVGDEIWRFNGEEEGLYYVLRGYDGEEGDKRIEKNKREGEKDGRAEMDRRIEEFFERKKKEVMVKYVDCGDDGRLLWRERIFKASRCFSVFRNRDYLWMANSLLRAARVLANLGDEGNNDGGGKRNRKKELEENLKRKMETVVGNLLNEMTRFPDLYPAKQSDIRNEEVILLKTDVGRVWTGTGTGGVNHVRYVGECILGPELRDGEIGMGRGTAYHKRQQDYDKRDRELFENIEKMREWWKLGLGVPSESLDEEGEYENGWLEDGLEEWRKWTGNYPPDEGFYADDPEYAKDIARVQRRVFDMKDWKKFTQPLRYEILAIH</sequence>
<dbReference type="InterPro" id="IPR052895">
    <property type="entry name" value="HetReg/Transcr_Mod"/>
</dbReference>
<gene>
    <name evidence="2" type="ORF">EAE98_009436</name>
</gene>
<organism evidence="2 3">
    <name type="scientific">Botrytis deweyae</name>
    <dbReference type="NCBI Taxonomy" id="2478750"/>
    <lineage>
        <taxon>Eukaryota</taxon>
        <taxon>Fungi</taxon>
        <taxon>Dikarya</taxon>
        <taxon>Ascomycota</taxon>
        <taxon>Pezizomycotina</taxon>
        <taxon>Leotiomycetes</taxon>
        <taxon>Helotiales</taxon>
        <taxon>Sclerotiniaceae</taxon>
        <taxon>Botrytis</taxon>
    </lineage>
</organism>
<dbReference type="PANTHER" id="PTHR24148:SF73">
    <property type="entry name" value="HET DOMAIN PROTEIN (AFU_ORTHOLOGUE AFUA_8G01020)"/>
    <property type="match status" value="1"/>
</dbReference>
<feature type="domain" description="Heterokaryon incompatibility" evidence="1">
    <location>
        <begin position="53"/>
        <end position="210"/>
    </location>
</feature>
<keyword evidence="3" id="KW-1185">Reference proteome</keyword>
<dbReference type="InterPro" id="IPR010730">
    <property type="entry name" value="HET"/>
</dbReference>
<dbReference type="Pfam" id="PF06985">
    <property type="entry name" value="HET"/>
    <property type="match status" value="1"/>
</dbReference>